<dbReference type="PANTHER" id="PTHR24421">
    <property type="entry name" value="NITRATE/NITRITE SENSOR PROTEIN NARX-RELATED"/>
    <property type="match status" value="1"/>
</dbReference>
<evidence type="ECO:0000256" key="6">
    <source>
        <dbReference type="ARBA" id="ARBA00022777"/>
    </source>
</evidence>
<evidence type="ECO:0000256" key="2">
    <source>
        <dbReference type="ARBA" id="ARBA00012438"/>
    </source>
</evidence>
<dbReference type="EC" id="2.7.13.3" evidence="2"/>
<keyword evidence="7" id="KW-0067">ATP-binding</keyword>
<evidence type="ECO:0000256" key="1">
    <source>
        <dbReference type="ARBA" id="ARBA00000085"/>
    </source>
</evidence>
<dbReference type="Gene3D" id="1.20.5.1930">
    <property type="match status" value="1"/>
</dbReference>
<dbReference type="Gene3D" id="3.30.565.10">
    <property type="entry name" value="Histidine kinase-like ATPase, C-terminal domain"/>
    <property type="match status" value="1"/>
</dbReference>
<dbReference type="InterPro" id="IPR003594">
    <property type="entry name" value="HATPase_dom"/>
</dbReference>
<evidence type="ECO:0000256" key="9">
    <source>
        <dbReference type="SAM" id="Phobius"/>
    </source>
</evidence>
<dbReference type="CDD" id="cd16917">
    <property type="entry name" value="HATPase_UhpB-NarQ-NarX-like"/>
    <property type="match status" value="1"/>
</dbReference>
<comment type="caution">
    <text evidence="13">The sequence shown here is derived from an EMBL/GenBank/DDBJ whole genome shotgun (WGS) entry which is preliminary data.</text>
</comment>
<keyword evidence="4" id="KW-0808">Transferase</keyword>
<dbReference type="GO" id="GO:0016301">
    <property type="term" value="F:kinase activity"/>
    <property type="evidence" value="ECO:0007669"/>
    <property type="project" value="UniProtKB-KW"/>
</dbReference>
<keyword evidence="10" id="KW-0732">Signal</keyword>
<feature type="domain" description="Histidine kinase/HSP90-like ATPase" evidence="11">
    <location>
        <begin position="281"/>
        <end position="370"/>
    </location>
</feature>
<keyword evidence="9" id="KW-0472">Membrane</keyword>
<keyword evidence="9" id="KW-1133">Transmembrane helix</keyword>
<dbReference type="Proteomes" id="UP001569904">
    <property type="component" value="Unassembled WGS sequence"/>
</dbReference>
<sequence>MKRTRVMDAVLALAVAASTASADLGAGRSIGEQNIAYLGWDPPLWFSIPVGLMAGAAIWWRRPRTLVVVALAAWVTLGAFVAVVVAQYRFADRSPSRAATAATAALASAVVGAGIWRLGGADAAVPLTAAICLAPALLGLYARTRRELVEGIRERAERAEREQHERVLRARSDERARIAQDMHDVVTHRVSLMVLHATALEASAGRDAVAIGKRIGVIGREALTELRSLVEVLRADGDAPLVPQPGLADLGELVEESRRTGMRVTLHLTDEPGARPPALVEHAVYRVVQEALTNVHKHAGDAECAVHVRQTPDALRLSVTNGRAEGPVAGLPSGGHGLLGIAERIRLVGGRLTAGTTPDGGYAVTAEVPL</sequence>
<gene>
    <name evidence="13" type="ORF">SM436_14035</name>
</gene>
<evidence type="ECO:0000313" key="14">
    <source>
        <dbReference type="Proteomes" id="UP001569904"/>
    </source>
</evidence>
<feature type="signal peptide" evidence="10">
    <location>
        <begin position="1"/>
        <end position="22"/>
    </location>
</feature>
<keyword evidence="9" id="KW-0812">Transmembrane</keyword>
<evidence type="ECO:0000256" key="5">
    <source>
        <dbReference type="ARBA" id="ARBA00022741"/>
    </source>
</evidence>
<evidence type="ECO:0000256" key="10">
    <source>
        <dbReference type="SAM" id="SignalP"/>
    </source>
</evidence>
<feature type="transmembrane region" description="Helical" evidence="9">
    <location>
        <begin position="123"/>
        <end position="142"/>
    </location>
</feature>
<feature type="transmembrane region" description="Helical" evidence="9">
    <location>
        <begin position="67"/>
        <end position="86"/>
    </location>
</feature>
<feature type="domain" description="Signal transduction histidine kinase subgroup 3 dimerisation and phosphoacceptor" evidence="12">
    <location>
        <begin position="174"/>
        <end position="236"/>
    </location>
</feature>
<dbReference type="Pfam" id="PF07730">
    <property type="entry name" value="HisKA_3"/>
    <property type="match status" value="1"/>
</dbReference>
<dbReference type="SUPFAM" id="SSF55874">
    <property type="entry name" value="ATPase domain of HSP90 chaperone/DNA topoisomerase II/histidine kinase"/>
    <property type="match status" value="1"/>
</dbReference>
<proteinExistence type="predicted"/>
<name>A0ABV4QW22_9ACTN</name>
<dbReference type="InterPro" id="IPR036890">
    <property type="entry name" value="HATPase_C_sf"/>
</dbReference>
<keyword evidence="14" id="KW-1185">Reference proteome</keyword>
<accession>A0ABV4QW22</accession>
<feature type="chain" id="PRO_5046515287" description="histidine kinase" evidence="10">
    <location>
        <begin position="23"/>
        <end position="370"/>
    </location>
</feature>
<organism evidence="13 14">
    <name type="scientific">Actinomadura chokoriensis</name>
    <dbReference type="NCBI Taxonomy" id="454156"/>
    <lineage>
        <taxon>Bacteria</taxon>
        <taxon>Bacillati</taxon>
        <taxon>Actinomycetota</taxon>
        <taxon>Actinomycetes</taxon>
        <taxon>Streptosporangiales</taxon>
        <taxon>Thermomonosporaceae</taxon>
        <taxon>Actinomadura</taxon>
    </lineage>
</organism>
<dbReference type="InterPro" id="IPR011712">
    <property type="entry name" value="Sig_transdc_His_kin_sub3_dim/P"/>
</dbReference>
<keyword evidence="6 13" id="KW-0418">Kinase</keyword>
<dbReference type="RefSeq" id="WP_371941381.1">
    <property type="nucleotide sequence ID" value="NZ_JAXCEH010000007.1"/>
</dbReference>
<evidence type="ECO:0000256" key="7">
    <source>
        <dbReference type="ARBA" id="ARBA00022840"/>
    </source>
</evidence>
<evidence type="ECO:0000256" key="4">
    <source>
        <dbReference type="ARBA" id="ARBA00022679"/>
    </source>
</evidence>
<keyword evidence="5" id="KW-0547">Nucleotide-binding</keyword>
<evidence type="ECO:0000256" key="3">
    <source>
        <dbReference type="ARBA" id="ARBA00022553"/>
    </source>
</evidence>
<dbReference type="EMBL" id="JAXCEH010000007">
    <property type="protein sequence ID" value="MFA1554807.1"/>
    <property type="molecule type" value="Genomic_DNA"/>
</dbReference>
<dbReference type="InterPro" id="IPR050482">
    <property type="entry name" value="Sensor_HK_TwoCompSys"/>
</dbReference>
<evidence type="ECO:0000256" key="8">
    <source>
        <dbReference type="ARBA" id="ARBA00023012"/>
    </source>
</evidence>
<evidence type="ECO:0000259" key="11">
    <source>
        <dbReference type="Pfam" id="PF02518"/>
    </source>
</evidence>
<keyword evidence="8" id="KW-0902">Two-component regulatory system</keyword>
<feature type="transmembrane region" description="Helical" evidence="9">
    <location>
        <begin position="98"/>
        <end position="116"/>
    </location>
</feature>
<dbReference type="Pfam" id="PF02518">
    <property type="entry name" value="HATPase_c"/>
    <property type="match status" value="1"/>
</dbReference>
<reference evidence="13 14" key="1">
    <citation type="submission" date="2023-11" db="EMBL/GenBank/DDBJ databases">
        <title>Actinomadura monticuli sp. nov., isolated from volcanic ash.</title>
        <authorList>
            <person name="Lee S.D."/>
            <person name="Yang H."/>
            <person name="Kim I.S."/>
        </authorList>
    </citation>
    <scope>NUCLEOTIDE SEQUENCE [LARGE SCALE GENOMIC DNA]</scope>
    <source>
        <strain evidence="13 14">DSM 45346</strain>
    </source>
</reference>
<protein>
    <recommendedName>
        <fullName evidence="2">histidine kinase</fullName>
        <ecNumber evidence="2">2.7.13.3</ecNumber>
    </recommendedName>
</protein>
<dbReference type="PANTHER" id="PTHR24421:SF10">
    <property type="entry name" value="NITRATE_NITRITE SENSOR PROTEIN NARQ"/>
    <property type="match status" value="1"/>
</dbReference>
<evidence type="ECO:0000259" key="12">
    <source>
        <dbReference type="Pfam" id="PF07730"/>
    </source>
</evidence>
<evidence type="ECO:0000313" key="13">
    <source>
        <dbReference type="EMBL" id="MFA1554807.1"/>
    </source>
</evidence>
<comment type="catalytic activity">
    <reaction evidence="1">
        <text>ATP + protein L-histidine = ADP + protein N-phospho-L-histidine.</text>
        <dbReference type="EC" id="2.7.13.3"/>
    </reaction>
</comment>
<keyword evidence="3" id="KW-0597">Phosphoprotein</keyword>